<dbReference type="Proteomes" id="UP000620124">
    <property type="component" value="Unassembled WGS sequence"/>
</dbReference>
<dbReference type="GO" id="GO:0003964">
    <property type="term" value="F:RNA-directed DNA polymerase activity"/>
    <property type="evidence" value="ECO:0007669"/>
    <property type="project" value="UniProtKB-KW"/>
</dbReference>
<dbReference type="EMBL" id="JACAZI010000001">
    <property type="protein sequence ID" value="KAF7372203.1"/>
    <property type="molecule type" value="Genomic_DNA"/>
</dbReference>
<protein>
    <submittedName>
        <fullName evidence="1">Putative RNA-directed DNA polymerase from transposon X-element</fullName>
    </submittedName>
</protein>
<reference evidence="1" key="1">
    <citation type="submission" date="2020-05" db="EMBL/GenBank/DDBJ databases">
        <title>Mycena genomes resolve the evolution of fungal bioluminescence.</title>
        <authorList>
            <person name="Tsai I.J."/>
        </authorList>
    </citation>
    <scope>NUCLEOTIDE SEQUENCE</scope>
    <source>
        <strain evidence="1">CCC161011</strain>
    </source>
</reference>
<comment type="caution">
    <text evidence="1">The sequence shown here is derived from an EMBL/GenBank/DDBJ whole genome shotgun (WGS) entry which is preliminary data.</text>
</comment>
<accession>A0A8H6Z4J4</accession>
<evidence type="ECO:0000313" key="2">
    <source>
        <dbReference type="Proteomes" id="UP000620124"/>
    </source>
</evidence>
<keyword evidence="1" id="KW-0548">Nucleotidyltransferase</keyword>
<proteinExistence type="predicted"/>
<name>A0A8H6Z4J4_9AGAR</name>
<evidence type="ECO:0000313" key="1">
    <source>
        <dbReference type="EMBL" id="KAF7372203.1"/>
    </source>
</evidence>
<organism evidence="1 2">
    <name type="scientific">Mycena venus</name>
    <dbReference type="NCBI Taxonomy" id="2733690"/>
    <lineage>
        <taxon>Eukaryota</taxon>
        <taxon>Fungi</taxon>
        <taxon>Dikarya</taxon>
        <taxon>Basidiomycota</taxon>
        <taxon>Agaricomycotina</taxon>
        <taxon>Agaricomycetes</taxon>
        <taxon>Agaricomycetidae</taxon>
        <taxon>Agaricales</taxon>
        <taxon>Marasmiineae</taxon>
        <taxon>Mycenaceae</taxon>
        <taxon>Mycena</taxon>
    </lineage>
</organism>
<gene>
    <name evidence="1" type="ORF">MVEN_00079600</name>
</gene>
<keyword evidence="1" id="KW-0808">Transferase</keyword>
<keyword evidence="2" id="KW-1185">Reference proteome</keyword>
<dbReference type="AlphaFoldDB" id="A0A8H6Z4J4"/>
<dbReference type="OrthoDB" id="3051241at2759"/>
<sequence>MLLPSKNYVPCTAPVTPLQSLPFDMPVKVLCDIPEVPQRETATVPADKSDGMPTSYHYAAHRGRVLNRMVQQADLKRLTDASSNSAAFWKVYWSMADLKPREPAVSLADLATCFEKRMNAPQPLPPSFDKERLRVVEECAENIPLPSKSSPYPSLNRKVTEEDIEWAKDHLRLHYNTAIGLDRVHYRENMEIENSVLCKLINECVDRNDAPTVWFTTLIAAFPRKTNLSQRRGAIALLGLRVAFSNSCVCSFTSASTSG</sequence>
<keyword evidence="1" id="KW-0695">RNA-directed DNA polymerase</keyword>